<evidence type="ECO:0000313" key="2">
    <source>
        <dbReference type="EMBL" id="OYQ36191.1"/>
    </source>
</evidence>
<dbReference type="EMBL" id="NOXU01000023">
    <property type="protein sequence ID" value="OYQ36191.1"/>
    <property type="molecule type" value="Genomic_DNA"/>
</dbReference>
<proteinExistence type="predicted"/>
<gene>
    <name evidence="2" type="ORF">CHU95_05210</name>
</gene>
<accession>A0A255Z440</accession>
<feature type="domain" description="Pvc16 N-terminal" evidence="1">
    <location>
        <begin position="9"/>
        <end position="174"/>
    </location>
</feature>
<protein>
    <recommendedName>
        <fullName evidence="1">Pvc16 N-terminal domain-containing protein</fullName>
    </recommendedName>
</protein>
<comment type="caution">
    <text evidence="2">The sequence shown here is derived from an EMBL/GenBank/DDBJ whole genome shotgun (WGS) entry which is preliminary data.</text>
</comment>
<sequence>MLDRALLFIRDTLDAHLRSTLSLSEPIVVLNHLQTGEGATSQKNQNRVIMALTKIEYEPSRQFYNEKIGSSGKTNKPPAQYFNLNIMMAANFDDYIESLKVMSNVIMFFQANSSFKRSLLPNMPAELSLLEIEIENTSDAKSFEIWSALGATYLPSLIYKVRRLIIDADQISGFTAPLQLPITEVAQ</sequence>
<dbReference type="Pfam" id="PF14065">
    <property type="entry name" value="Pvc16_N"/>
    <property type="match status" value="1"/>
</dbReference>
<name>A0A255Z440_9PROT</name>
<dbReference type="AlphaFoldDB" id="A0A255Z440"/>
<keyword evidence="3" id="KW-1185">Reference proteome</keyword>
<dbReference type="Proteomes" id="UP000216998">
    <property type="component" value="Unassembled WGS sequence"/>
</dbReference>
<reference evidence="2 3" key="1">
    <citation type="submission" date="2017-07" db="EMBL/GenBank/DDBJ databases">
        <title>Niveispirillum cyanobacteriorum sp. nov., isolated from cyanobacterial aggregates in a eutrophic lake.</title>
        <authorList>
            <person name="Cai H."/>
        </authorList>
    </citation>
    <scope>NUCLEOTIDE SEQUENCE [LARGE SCALE GENOMIC DNA]</scope>
    <source>
        <strain evidence="3">TH1-14</strain>
    </source>
</reference>
<dbReference type="OrthoDB" id="7560784at2"/>
<evidence type="ECO:0000313" key="3">
    <source>
        <dbReference type="Proteomes" id="UP000216998"/>
    </source>
</evidence>
<organism evidence="2 3">
    <name type="scientific">Niveispirillum lacus</name>
    <dbReference type="NCBI Taxonomy" id="1981099"/>
    <lineage>
        <taxon>Bacteria</taxon>
        <taxon>Pseudomonadati</taxon>
        <taxon>Pseudomonadota</taxon>
        <taxon>Alphaproteobacteria</taxon>
        <taxon>Rhodospirillales</taxon>
        <taxon>Azospirillaceae</taxon>
        <taxon>Niveispirillum</taxon>
    </lineage>
</organism>
<dbReference type="InterPro" id="IPR025351">
    <property type="entry name" value="Pvc16_N"/>
</dbReference>
<dbReference type="RefSeq" id="WP_094454431.1">
    <property type="nucleotide sequence ID" value="NZ_NOXU01000023.1"/>
</dbReference>
<evidence type="ECO:0000259" key="1">
    <source>
        <dbReference type="Pfam" id="PF14065"/>
    </source>
</evidence>